<dbReference type="PANTHER" id="PTHR46407">
    <property type="entry name" value="OS02G0208700 PROTEIN"/>
    <property type="match status" value="1"/>
</dbReference>
<dbReference type="AlphaFoldDB" id="A0A6A3A044"/>
<dbReference type="Pfam" id="PF00646">
    <property type="entry name" value="F-box"/>
    <property type="match status" value="1"/>
</dbReference>
<sequence>MENSEFSTELLPGLPEELGLHCLSRLSYTAHGLASRVCHRWRDLLQRLDFYYHRKKLGYTQKVACLVLVFNDGIVDGPKKPGGSPSYGIAVFDSVSQGWDRLAPAPKYLNGLPLFCQLASCEGKLVVMGGWDPGRICRPKDHSLLSERVRVGFILRAGTTRTRTRRERVGYDLRTDEWSELGELSQERDECEGVVIGEDEFWVVSGYRTERQGQFDGSADVYGLKSGQWRRVEGVWEPVGAEIERRDRERRETVELGRDRPDRSGRSMRDQPWRRTGFGDRVGVSMCTARVLQCGNEGRAK</sequence>
<comment type="caution">
    <text evidence="3">The sequence shown here is derived from an EMBL/GenBank/DDBJ whole genome shotgun (WGS) entry which is preliminary data.</text>
</comment>
<dbReference type="GO" id="GO:0080037">
    <property type="term" value="P:negative regulation of cytokinin-activated signaling pathway"/>
    <property type="evidence" value="ECO:0007669"/>
    <property type="project" value="InterPro"/>
</dbReference>
<dbReference type="Gene3D" id="2.120.10.80">
    <property type="entry name" value="Kelch-type beta propeller"/>
    <property type="match status" value="1"/>
</dbReference>
<accession>A0A6A3A044</accession>
<reference evidence="3" key="1">
    <citation type="submission" date="2019-09" db="EMBL/GenBank/DDBJ databases">
        <title>Draft genome information of white flower Hibiscus syriacus.</title>
        <authorList>
            <person name="Kim Y.-M."/>
        </authorList>
    </citation>
    <scope>NUCLEOTIDE SEQUENCE [LARGE SCALE GENOMIC DNA]</scope>
    <source>
        <strain evidence="3">YM2019G1</strain>
    </source>
</reference>
<dbReference type="InterPro" id="IPR036047">
    <property type="entry name" value="F-box-like_dom_sf"/>
</dbReference>
<dbReference type="InterPro" id="IPR044595">
    <property type="entry name" value="KMD1-4"/>
</dbReference>
<feature type="region of interest" description="Disordered" evidence="1">
    <location>
        <begin position="247"/>
        <end position="275"/>
    </location>
</feature>
<evidence type="ECO:0000313" key="4">
    <source>
        <dbReference type="Proteomes" id="UP000436088"/>
    </source>
</evidence>
<protein>
    <submittedName>
        <fullName evidence="3">Ureide permease 2 isoform 1</fullName>
    </submittedName>
</protein>
<dbReference type="InterPro" id="IPR015915">
    <property type="entry name" value="Kelch-typ_b-propeller"/>
</dbReference>
<dbReference type="InterPro" id="IPR001810">
    <property type="entry name" value="F-box_dom"/>
</dbReference>
<name>A0A6A3A044_HIBSY</name>
<dbReference type="Gene3D" id="1.20.1280.50">
    <property type="match status" value="1"/>
</dbReference>
<dbReference type="SMART" id="SM00256">
    <property type="entry name" value="FBOX"/>
    <property type="match status" value="1"/>
</dbReference>
<dbReference type="SUPFAM" id="SSF81383">
    <property type="entry name" value="F-box domain"/>
    <property type="match status" value="1"/>
</dbReference>
<organism evidence="3 4">
    <name type="scientific">Hibiscus syriacus</name>
    <name type="common">Rose of Sharon</name>
    <dbReference type="NCBI Taxonomy" id="106335"/>
    <lineage>
        <taxon>Eukaryota</taxon>
        <taxon>Viridiplantae</taxon>
        <taxon>Streptophyta</taxon>
        <taxon>Embryophyta</taxon>
        <taxon>Tracheophyta</taxon>
        <taxon>Spermatophyta</taxon>
        <taxon>Magnoliopsida</taxon>
        <taxon>eudicotyledons</taxon>
        <taxon>Gunneridae</taxon>
        <taxon>Pentapetalae</taxon>
        <taxon>rosids</taxon>
        <taxon>malvids</taxon>
        <taxon>Malvales</taxon>
        <taxon>Malvaceae</taxon>
        <taxon>Malvoideae</taxon>
        <taxon>Hibiscus</taxon>
    </lineage>
</organism>
<dbReference type="SUPFAM" id="SSF117281">
    <property type="entry name" value="Kelch motif"/>
    <property type="match status" value="1"/>
</dbReference>
<dbReference type="Proteomes" id="UP000436088">
    <property type="component" value="Unassembled WGS sequence"/>
</dbReference>
<feature type="domain" description="F-box" evidence="2">
    <location>
        <begin position="14"/>
        <end position="54"/>
    </location>
</feature>
<proteinExistence type="predicted"/>
<gene>
    <name evidence="3" type="ORF">F3Y22_tig00110610pilonHSYRG00019</name>
</gene>
<dbReference type="GO" id="GO:2000762">
    <property type="term" value="P:regulation of phenylpropanoid metabolic process"/>
    <property type="evidence" value="ECO:0007669"/>
    <property type="project" value="InterPro"/>
</dbReference>
<evidence type="ECO:0000259" key="2">
    <source>
        <dbReference type="SMART" id="SM00256"/>
    </source>
</evidence>
<feature type="compositionally biased region" description="Basic and acidic residues" evidence="1">
    <location>
        <begin position="247"/>
        <end position="273"/>
    </location>
</feature>
<dbReference type="EMBL" id="VEPZ02001049">
    <property type="protein sequence ID" value="KAE8697660.1"/>
    <property type="molecule type" value="Genomic_DNA"/>
</dbReference>
<dbReference type="PANTHER" id="PTHR46407:SF6">
    <property type="entry name" value="F-BOX DOMAIN-CONTAINING PROTEIN"/>
    <property type="match status" value="1"/>
</dbReference>
<evidence type="ECO:0000313" key="3">
    <source>
        <dbReference type="EMBL" id="KAE8697660.1"/>
    </source>
</evidence>
<evidence type="ECO:0000256" key="1">
    <source>
        <dbReference type="SAM" id="MobiDB-lite"/>
    </source>
</evidence>
<keyword evidence="4" id="KW-1185">Reference proteome</keyword>